<dbReference type="RefSeq" id="NP_112424.1">
    <property type="nucleotide sequence ID" value="NC_002735.1"/>
</dbReference>
<sequence length="57" mass="7060">MPQMAPMNWPFMFIMFILIFILSINMIYFMTYMQLKTKNVINHTSMTNNKINNYWTW</sequence>
<proteinExistence type="predicted"/>
<name>Q9B514_TETBI</name>
<dbReference type="CTD" id="4509"/>
<keyword evidence="1" id="KW-1133">Transmembrane helix</keyword>
<evidence type="ECO:0000256" key="1">
    <source>
        <dbReference type="SAM" id="Phobius"/>
    </source>
</evidence>
<keyword evidence="1" id="KW-0472">Membrane</keyword>
<keyword evidence="1" id="KW-0812">Transmembrane</keyword>
<dbReference type="GeneID" id="802991"/>
<geneLocation type="mitochondrion" evidence="2"/>
<dbReference type="AlphaFoldDB" id="Q9B514"/>
<evidence type="ECO:0000313" key="2">
    <source>
        <dbReference type="EMBL" id="AAK30943.1"/>
    </source>
</evidence>
<gene>
    <name evidence="2" type="primary">ATP8</name>
</gene>
<keyword evidence="2" id="KW-0496">Mitochondrion</keyword>
<organism evidence="2">
    <name type="scientific">Tetrodontophora bielanensis</name>
    <name type="common">Giant springtail</name>
    <dbReference type="NCBI Taxonomy" id="48717"/>
    <lineage>
        <taxon>Eukaryota</taxon>
        <taxon>Metazoa</taxon>
        <taxon>Ecdysozoa</taxon>
        <taxon>Arthropoda</taxon>
        <taxon>Hexapoda</taxon>
        <taxon>Collembola</taxon>
        <taxon>Poduromorpha</taxon>
        <taxon>Poduroidea</taxon>
        <taxon>Onychiuridae</taxon>
        <taxon>Tetrodontophorinae</taxon>
        <taxon>Tetrodontophora</taxon>
    </lineage>
</organism>
<protein>
    <submittedName>
        <fullName evidence="2">ATPase 8</fullName>
    </submittedName>
</protein>
<dbReference type="EMBL" id="AF272824">
    <property type="protein sequence ID" value="AAK30943.1"/>
    <property type="molecule type" value="Genomic_DNA"/>
</dbReference>
<accession>Q9B514</accession>
<reference evidence="2" key="1">
    <citation type="journal article" date="2001" name="Mol. Biol. Evol.">
        <title>The complete mitochondrial DNA sequence of the basal hexapod Tetrodontophora bielanensis: evidence for heteroplasmy and tRNA translocations.</title>
        <authorList>
            <person name="Nardi F."/>
            <person name="Carapelli A."/>
            <person name="Fanciulli P.P."/>
            <person name="Dallai R."/>
            <person name="Frati F."/>
        </authorList>
    </citation>
    <scope>NUCLEOTIDE SEQUENCE</scope>
</reference>
<feature type="transmembrane region" description="Helical" evidence="1">
    <location>
        <begin position="12"/>
        <end position="31"/>
    </location>
</feature>